<dbReference type="STRING" id="1450537.A0A395IC56"/>
<reference evidence="2 3" key="1">
    <citation type="submission" date="2018-02" db="EMBL/GenBank/DDBJ databases">
        <title>The genomes of Aspergillus section Nigri reveals drivers in fungal speciation.</title>
        <authorList>
            <consortium name="DOE Joint Genome Institute"/>
            <person name="Vesth T.C."/>
            <person name="Nybo J."/>
            <person name="Theobald S."/>
            <person name="Brandl J."/>
            <person name="Frisvad J.C."/>
            <person name="Nielsen K.F."/>
            <person name="Lyhne E.K."/>
            <person name="Kogle M.E."/>
            <person name="Kuo A."/>
            <person name="Riley R."/>
            <person name="Clum A."/>
            <person name="Nolan M."/>
            <person name="Lipzen A."/>
            <person name="Salamov A."/>
            <person name="Henrissat B."/>
            <person name="Wiebenga A."/>
            <person name="De vries R.P."/>
            <person name="Grigoriev I.V."/>
            <person name="Mortensen U.H."/>
            <person name="Andersen M.R."/>
            <person name="Baker S.E."/>
        </authorList>
    </citation>
    <scope>NUCLEOTIDE SEQUENCE [LARGE SCALE GENOMIC DNA]</scope>
    <source>
        <strain evidence="2 3">CBS 101889</strain>
    </source>
</reference>
<feature type="region of interest" description="Disordered" evidence="1">
    <location>
        <begin position="693"/>
        <end position="781"/>
    </location>
</feature>
<dbReference type="GO" id="GO:0005634">
    <property type="term" value="C:nucleus"/>
    <property type="evidence" value="ECO:0007669"/>
    <property type="project" value="InterPro"/>
</dbReference>
<feature type="compositionally biased region" description="Basic and acidic residues" evidence="1">
    <location>
        <begin position="126"/>
        <end position="138"/>
    </location>
</feature>
<feature type="compositionally biased region" description="Basic residues" evidence="1">
    <location>
        <begin position="169"/>
        <end position="181"/>
    </location>
</feature>
<gene>
    <name evidence="2" type="ORF">BO97DRAFT_467249</name>
</gene>
<dbReference type="RefSeq" id="XP_025556944.1">
    <property type="nucleotide sequence ID" value="XM_025699639.1"/>
</dbReference>
<organism evidence="2 3">
    <name type="scientific">Aspergillus homomorphus (strain CBS 101889)</name>
    <dbReference type="NCBI Taxonomy" id="1450537"/>
    <lineage>
        <taxon>Eukaryota</taxon>
        <taxon>Fungi</taxon>
        <taxon>Dikarya</taxon>
        <taxon>Ascomycota</taxon>
        <taxon>Pezizomycotina</taxon>
        <taxon>Eurotiomycetes</taxon>
        <taxon>Eurotiomycetidae</taxon>
        <taxon>Eurotiales</taxon>
        <taxon>Aspergillaceae</taxon>
        <taxon>Aspergillus</taxon>
        <taxon>Aspergillus subgen. Circumdati</taxon>
    </lineage>
</organism>
<evidence type="ECO:0000313" key="2">
    <source>
        <dbReference type="EMBL" id="RAL17790.1"/>
    </source>
</evidence>
<dbReference type="Pfam" id="PF09462">
    <property type="entry name" value="Mus7"/>
    <property type="match status" value="1"/>
</dbReference>
<dbReference type="GO" id="GO:0031297">
    <property type="term" value="P:replication fork processing"/>
    <property type="evidence" value="ECO:0007669"/>
    <property type="project" value="InterPro"/>
</dbReference>
<dbReference type="GO" id="GO:0035361">
    <property type="term" value="C:Cul8-RING ubiquitin ligase complex"/>
    <property type="evidence" value="ECO:0007669"/>
    <property type="project" value="TreeGrafter"/>
</dbReference>
<feature type="region of interest" description="Disordered" evidence="1">
    <location>
        <begin position="352"/>
        <end position="390"/>
    </location>
</feature>
<name>A0A395IC56_ASPHC</name>
<feature type="region of interest" description="Disordered" evidence="1">
    <location>
        <begin position="1"/>
        <end position="240"/>
    </location>
</feature>
<feature type="region of interest" description="Disordered" evidence="1">
    <location>
        <begin position="891"/>
        <end position="940"/>
    </location>
</feature>
<evidence type="ECO:0008006" key="4">
    <source>
        <dbReference type="Google" id="ProtNLM"/>
    </source>
</evidence>
<feature type="compositionally biased region" description="Basic and acidic residues" evidence="1">
    <location>
        <begin position="358"/>
        <end position="373"/>
    </location>
</feature>
<sequence>MESWRERGFVPDSDSEDGFESQETLNSRKDDEHSVGGSAVAAATSAGVVANTRLDGSQNRGTDPLQEPTGSTRGHSPTLGSIDEDGPPLDHLGDEPSPPADRSYEEALPHQAADENEENTPRARGKLAEGDKALKDAHGSASSTPRAPEKAGYRDISSSEDELQFEHMRSRKPARVYTRVKRVSEPQQPEMDYDISTPSSPLSSLDSLRLEDDDEHDHADDIAGDLDGQTRQGEETSNIRTALEDLMELDMPEENLIEQDTDLPPLDIPEHLLDELSQPARRSLRERKAIQLHPYMLEDAKYRNLMRARGVKPVRVAQQEINRLAAEESQNQDYVDQAEPMSDSLGAEFEYLPSSPLEPRRPVEKRSVELSPERHHHQALPAQSTNRLVGPHIKRRKLSKTPNDHQTPQTKARLQVVIDNGSFPARQADVPVFDIPSPPRSEDDDLSSEAEPSKTFRFPRGFTPALNTPNGLDDGQSPAAPSPLTEERHAVVSEAEQEETDNEKNDEDDAAIRRRYQRRIKGVLPASWLRSAQRAHERLTSRADDSRGVARKIMKNRGDARPPSSINALRQLADSDSEEDPEDREADDETASRQLMARLGLENPFLDEDLDDDIPEDNRIDNIIKARKHVKKHTGVAIDGVPSKLVGKRSRLQRQARLTDPRYRAQKREKQKAPDLPKIGVLDAPDVVVAARKARSRQDKGRRSPSRKVFKLNSRADTEEANVSLREWRAGNLRQTRLPNIQTKPPSKSQAQSRVSRKTQSLFSSRARPQPSGITTSSLLPAYLPRGNEAGVDEHRSNMDSTTLPQMLKSDTVAKNKSLPKRSNNKWIIQRNFAVTSFTRNGFRPALVEKENLAGRPVSSVSFQRTLSLLNRDYRGQHLLQARRGNLLMDRFISSRSSTPVPRDKSNERASANMPDKAGARTLPLQVQSQRREARKRPPRRLDINAFHEQESQSQLHDTVVSDLHWRAEDLQPTSCPVGALEGLQRTYTIEFNITPLIAGTFFHESTFIGSGEFRRSLNVLARNLDIEAGFFTLYIEDERYRWNAWNDAVSSGLGIAFDKIVEELDRLVAELAGSFTVSSAKQGCIIYRSLVKYITENLSFIDPVDRTGFVKRAQSLVCKVNDTLATLVPTTESDMEYLLTISTYNTVFANVIFQIAGHDLVEGSLAHETLTSMKLASKQAVSMIASELGQSSIRRLLGDLESTERREAGIRCGNFPAEAYVIVRHVLRNTDILKGYFEDLLAQSYTMTDEGDVSNSKNVTELEAAWHRVFTTLPLNEFDVRGIAQIGSRFRQQNDNWPVIKMLLCPALESYEATSAVQPVSYYNYCRALFHRCFHLINGWGWRDCKPVLDTLYDFFAKNTLYNLRHEESYRSPAFLDELDRNPSLDVQPGEPCFHILLKIIASGLRSLSKSYDKRKIRNFAWRLLPNHGRMYPKEKPVQQTDLDALRNHHDLLCTLYYAVPDGCRPRLETIRDLVQPASSHRETCNISLRSWDRLVRFKLSTDEEVSGLEPFADWHCYFVTELLKQHAMARQEIEAQNTAGNHFSNNLVEKTIAQNQRQIESLLKIALSSLQGAVRAAPTVQHAQKLVSKMPVKALLGLFNPQLARVNTIVTETLLVILAYLDKCNVSQAQASEVASAPVAVDDDSQEYGDWTDIEAVYDQITTISKPEIEYVEQVFHPAVSRLVSNCFGEDYCPEDAILLGAVECWTSIAQTLAKHGLRHWDSYLSPYSGDSWSALRSTMQTRKFTPFFLASCIEKDARFVVECRVNILGMWMASLVERVALLKFQHRLTEALLNQAGDDLVLRNLPFALDCKQGRYSLTLEDITQRRLSLISSLLSNMRSHLQNLDDAGAREYSSTKQEYGEMIQKMMSSMKANYQELGNGTKSVQGTYVDLVHRVVGFLQQHSRDICPIDPFFTDPASFPLPSADPTYIVARLKSYEPKISSEKVAKTLVVFVQSVSERAAIDGQQDYLVNQLHSAMAETYERGNPVKPTLRSTLLQAVFPAYLEIAFSSRAAWILSRPVILNISLVFKSLLFNLDSTDSACTGSIMNIFASVFEPSYHSLQLALVNNVNLLNNPATAITAASFFDMITSALPIIDYFDRGTINSQAAVDKVILQIRAFRQLALFTLSQLCGEDELHLSAATSSGDFTSASTTPTFFSDLRRSATRELQSYIHENWSCHQGKYYFTRRGGHQPQEVEMQPAVAAQLEQSPLLALTDAAHKFLDILGRLGFVEEEADE</sequence>
<accession>A0A395IC56</accession>
<feature type="compositionally biased region" description="Polar residues" evidence="1">
    <location>
        <begin position="68"/>
        <end position="79"/>
    </location>
</feature>
<dbReference type="InterPro" id="IPR019021">
    <property type="entry name" value="Mms22"/>
</dbReference>
<keyword evidence="3" id="KW-1185">Reference proteome</keyword>
<dbReference type="PANTHER" id="PTHR28122">
    <property type="entry name" value="E3 UBIQUITIN-PROTEIN LIGASE SUBSTRATE RECEPTOR MMS22"/>
    <property type="match status" value="1"/>
</dbReference>
<dbReference type="PANTHER" id="PTHR28122:SF1">
    <property type="entry name" value="E3 UBIQUITIN-PROTEIN LIGASE SUBSTRATE RECEPTOR MMS22"/>
    <property type="match status" value="1"/>
</dbReference>
<feature type="compositionally biased region" description="Low complexity" evidence="1">
    <location>
        <begin position="35"/>
        <end position="50"/>
    </location>
</feature>
<evidence type="ECO:0000313" key="3">
    <source>
        <dbReference type="Proteomes" id="UP000248961"/>
    </source>
</evidence>
<feature type="region of interest" description="Disordered" evidence="1">
    <location>
        <begin position="422"/>
        <end position="511"/>
    </location>
</feature>
<evidence type="ECO:0000256" key="1">
    <source>
        <dbReference type="SAM" id="MobiDB-lite"/>
    </source>
</evidence>
<dbReference type="GeneID" id="37203928"/>
<feature type="compositionally biased region" description="Polar residues" evidence="1">
    <location>
        <begin position="733"/>
        <end position="764"/>
    </location>
</feature>
<dbReference type="VEuPathDB" id="FungiDB:BO97DRAFT_467249"/>
<dbReference type="EMBL" id="KZ824267">
    <property type="protein sequence ID" value="RAL17790.1"/>
    <property type="molecule type" value="Genomic_DNA"/>
</dbReference>
<dbReference type="OrthoDB" id="2386201at2759"/>
<feature type="compositionally biased region" description="Low complexity" evidence="1">
    <location>
        <begin position="194"/>
        <end position="207"/>
    </location>
</feature>
<feature type="compositionally biased region" description="Acidic residues" evidence="1">
    <location>
        <begin position="495"/>
        <end position="509"/>
    </location>
</feature>
<dbReference type="GO" id="GO:0000724">
    <property type="term" value="P:double-strand break repair via homologous recombination"/>
    <property type="evidence" value="ECO:0007669"/>
    <property type="project" value="TreeGrafter"/>
</dbReference>
<dbReference type="Proteomes" id="UP000248961">
    <property type="component" value="Unassembled WGS sequence"/>
</dbReference>
<proteinExistence type="predicted"/>
<feature type="compositionally biased region" description="Polar residues" evidence="1">
    <location>
        <begin position="229"/>
        <end position="240"/>
    </location>
</feature>
<protein>
    <recommendedName>
        <fullName evidence="4">Mus7/MMS22 family-domain-containing protein</fullName>
    </recommendedName>
</protein>